<evidence type="ECO:0000313" key="4">
    <source>
        <dbReference type="EMBL" id="OXA37431.1"/>
    </source>
</evidence>
<keyword evidence="5" id="KW-1185">Reference proteome</keyword>
<feature type="chain" id="PRO_5013189117" evidence="3">
    <location>
        <begin position="26"/>
        <end position="386"/>
    </location>
</feature>
<sequence length="386" mass="43296">MHTTMSKVLVKAVLLLTIGIQSNFGISIAQNIEIHVTNDNTSIPILYNVDRCIPTIPKSEAGDIHKIETNGNCINIYSQENCVGQFIRLQTGRLFKYVRNMAAHRWDDNILIRHENMIVGSIGPCFEKCDPQNWAGMRRDLSTSVTLYDEEDYTGTKYSYSISEKQCFATPSLTTWESIKISGTAATTCVELHDDSTCGGNSVQLRPGYPHLHDIWWWGFYRGQDLAIYAKSVSLCGNTCPAVMDSFSTTTKMTTTSTTTMTTTTPTTTTITTTPTTTITTKPTTTTTTKPTTTMAMTTKTNKLEEPVINMTNQSRLHVHEKLSDKQADEKTSSVWVWLLVVLAILFVLGLAGFGGVYFFQRYRNVRPLSYQGRYNVMYKLQSENL</sequence>
<evidence type="ECO:0000313" key="5">
    <source>
        <dbReference type="Proteomes" id="UP000198287"/>
    </source>
</evidence>
<proteinExistence type="predicted"/>
<evidence type="ECO:0000256" key="2">
    <source>
        <dbReference type="SAM" id="Phobius"/>
    </source>
</evidence>
<name>A0A226CYE1_FOLCA</name>
<gene>
    <name evidence="4" type="ORF">Fcan01_27792</name>
</gene>
<feature type="transmembrane region" description="Helical" evidence="2">
    <location>
        <begin position="335"/>
        <end position="360"/>
    </location>
</feature>
<evidence type="ECO:0000256" key="1">
    <source>
        <dbReference type="SAM" id="MobiDB-lite"/>
    </source>
</evidence>
<keyword evidence="3" id="KW-0732">Signal</keyword>
<feature type="signal peptide" evidence="3">
    <location>
        <begin position="1"/>
        <end position="25"/>
    </location>
</feature>
<accession>A0A226CYE1</accession>
<dbReference type="Gene3D" id="2.60.20.10">
    <property type="entry name" value="Crystallins"/>
    <property type="match status" value="1"/>
</dbReference>
<keyword evidence="2" id="KW-1133">Transmembrane helix</keyword>
<dbReference type="Proteomes" id="UP000198287">
    <property type="component" value="Unassembled WGS sequence"/>
</dbReference>
<dbReference type="AlphaFoldDB" id="A0A226CYE1"/>
<keyword evidence="2" id="KW-0812">Transmembrane</keyword>
<feature type="region of interest" description="Disordered" evidence="1">
    <location>
        <begin position="258"/>
        <end position="291"/>
    </location>
</feature>
<comment type="caution">
    <text evidence="4">The sequence shown here is derived from an EMBL/GenBank/DDBJ whole genome shotgun (WGS) entry which is preliminary data.</text>
</comment>
<reference evidence="4 5" key="1">
    <citation type="submission" date="2015-12" db="EMBL/GenBank/DDBJ databases">
        <title>The genome of Folsomia candida.</title>
        <authorList>
            <person name="Faddeeva A."/>
            <person name="Derks M.F."/>
            <person name="Anvar Y."/>
            <person name="Smit S."/>
            <person name="Van Straalen N."/>
            <person name="Roelofs D."/>
        </authorList>
    </citation>
    <scope>NUCLEOTIDE SEQUENCE [LARGE SCALE GENOMIC DNA]</scope>
    <source>
        <strain evidence="4 5">VU population</strain>
        <tissue evidence="4">Whole body</tissue>
    </source>
</reference>
<keyword evidence="2" id="KW-0472">Membrane</keyword>
<evidence type="ECO:0000256" key="3">
    <source>
        <dbReference type="SAM" id="SignalP"/>
    </source>
</evidence>
<organism evidence="4 5">
    <name type="scientific">Folsomia candida</name>
    <name type="common">Springtail</name>
    <dbReference type="NCBI Taxonomy" id="158441"/>
    <lineage>
        <taxon>Eukaryota</taxon>
        <taxon>Metazoa</taxon>
        <taxon>Ecdysozoa</taxon>
        <taxon>Arthropoda</taxon>
        <taxon>Hexapoda</taxon>
        <taxon>Collembola</taxon>
        <taxon>Entomobryomorpha</taxon>
        <taxon>Isotomoidea</taxon>
        <taxon>Isotomidae</taxon>
        <taxon>Proisotominae</taxon>
        <taxon>Folsomia</taxon>
    </lineage>
</organism>
<dbReference type="EMBL" id="LNIX01000057">
    <property type="protein sequence ID" value="OXA37431.1"/>
    <property type="molecule type" value="Genomic_DNA"/>
</dbReference>
<protein>
    <submittedName>
        <fullName evidence="4">Uncharacterized protein</fullName>
    </submittedName>
</protein>